<gene>
    <name evidence="2" type="ORF">AABB29_12650</name>
</gene>
<dbReference type="RefSeq" id="WP_341365874.1">
    <property type="nucleotide sequence ID" value="NZ_CP150951.2"/>
</dbReference>
<organism evidence="2 3">
    <name type="scientific">Yoonia phaeophyticola</name>
    <dbReference type="NCBI Taxonomy" id="3137369"/>
    <lineage>
        <taxon>Bacteria</taxon>
        <taxon>Pseudomonadati</taxon>
        <taxon>Pseudomonadota</taxon>
        <taxon>Alphaproteobacteria</taxon>
        <taxon>Rhodobacterales</taxon>
        <taxon>Paracoccaceae</taxon>
        <taxon>Yoonia</taxon>
    </lineage>
</organism>
<evidence type="ECO:0000256" key="1">
    <source>
        <dbReference type="SAM" id="Phobius"/>
    </source>
</evidence>
<keyword evidence="3" id="KW-1185">Reference proteome</keyword>
<keyword evidence="1" id="KW-0472">Membrane</keyword>
<name>A0ABZ2V1G6_9RHOB</name>
<feature type="transmembrane region" description="Helical" evidence="1">
    <location>
        <begin position="75"/>
        <end position="96"/>
    </location>
</feature>
<dbReference type="EMBL" id="CP150951">
    <property type="protein sequence ID" value="WZC47754.1"/>
    <property type="molecule type" value="Genomic_DNA"/>
</dbReference>
<dbReference type="Proteomes" id="UP001440612">
    <property type="component" value="Chromosome"/>
</dbReference>
<feature type="transmembrane region" description="Helical" evidence="1">
    <location>
        <begin position="142"/>
        <end position="165"/>
    </location>
</feature>
<proteinExistence type="predicted"/>
<feature type="transmembrane region" description="Helical" evidence="1">
    <location>
        <begin position="20"/>
        <end position="39"/>
    </location>
</feature>
<keyword evidence="1" id="KW-1133">Transmembrane helix</keyword>
<evidence type="ECO:0000313" key="2">
    <source>
        <dbReference type="EMBL" id="WZC47754.1"/>
    </source>
</evidence>
<reference evidence="3" key="1">
    <citation type="submission" date="2024-04" db="EMBL/GenBank/DDBJ databases">
        <title>Phylogenomic analyses of a clade within the roseobacter group suggest taxonomic reassignments of species of the genera Aestuariivita, Citreicella, Loktanella, Nautella, Pelagibaca, Ruegeria, Thalassobius, Thiobacimonas and Tropicibacter, and the proposal o.</title>
        <authorList>
            <person name="Jeon C.O."/>
        </authorList>
    </citation>
    <scope>NUCLEOTIDE SEQUENCE [LARGE SCALE GENOMIC DNA]</scope>
    <source>
        <strain evidence="3">BS5-3</strain>
    </source>
</reference>
<sequence length="174" mass="19956">MPWRDIFFYALDTATFSSIWYWLALVVTWAAASHWVLGVPYDILLFSRRYGAQAAEDLEKMVEINTRRIVTMMDWFGMWVVAAVAFTLSALALIGFLYRLEFAQGIFMLSFPLIFVGMINLSAARKLQAQMLTGKALWRRLFFLRVWIQGIAAISIFVTASYGMYFNISAPVGY</sequence>
<keyword evidence="1" id="KW-0812">Transmembrane</keyword>
<feature type="transmembrane region" description="Helical" evidence="1">
    <location>
        <begin position="102"/>
        <end position="121"/>
    </location>
</feature>
<protein>
    <submittedName>
        <fullName evidence="2">Component of SufBCD complex</fullName>
    </submittedName>
</protein>
<evidence type="ECO:0000313" key="3">
    <source>
        <dbReference type="Proteomes" id="UP001440612"/>
    </source>
</evidence>
<accession>A0ABZ2V1G6</accession>